<evidence type="ECO:0000313" key="3">
    <source>
        <dbReference type="Proteomes" id="UP000430079"/>
    </source>
</evidence>
<sequence>MATSLSPPSDSGSAREMRPVPRHAQNSSAASSLVPYSADGMTTLASFTFVRHIDGLRYHFERYGEHNDRPAYRRTDGNVWCVWSPSDGWHCEIADGLVTAHPLNSHADDLEPPATVWRSFKDDRSYLYDLRTLAPEA</sequence>
<protein>
    <submittedName>
        <fullName evidence="2">Uncharacterized protein</fullName>
    </submittedName>
</protein>
<keyword evidence="3" id="KW-1185">Reference proteome</keyword>
<feature type="region of interest" description="Disordered" evidence="1">
    <location>
        <begin position="1"/>
        <end position="32"/>
    </location>
</feature>
<reference evidence="2 3" key="1">
    <citation type="submission" date="2019-12" db="EMBL/GenBank/DDBJ databases">
        <title>Whole genome shotgun sequence of Streptomyces hygroscopicus subsp. glebosus NBRC 13786.</title>
        <authorList>
            <person name="Ichikawa N."/>
            <person name="Kimura A."/>
            <person name="Kitahashi Y."/>
            <person name="Komaki H."/>
            <person name="Tamura T."/>
        </authorList>
    </citation>
    <scope>NUCLEOTIDE SEQUENCE [LARGE SCALE GENOMIC DNA]</scope>
    <source>
        <strain evidence="2 3">NBRC 13786</strain>
    </source>
</reference>
<dbReference type="AlphaFoldDB" id="A0A640T928"/>
<dbReference type="Proteomes" id="UP000430079">
    <property type="component" value="Unassembled WGS sequence"/>
</dbReference>
<gene>
    <name evidence="2" type="ORF">Sgleb_75590</name>
</gene>
<proteinExistence type="predicted"/>
<accession>A0A640T928</accession>
<organism evidence="2 3">
    <name type="scientific">Streptomyces glebosus</name>
    <dbReference type="NCBI Taxonomy" id="249580"/>
    <lineage>
        <taxon>Bacteria</taxon>
        <taxon>Bacillati</taxon>
        <taxon>Actinomycetota</taxon>
        <taxon>Actinomycetes</taxon>
        <taxon>Kitasatosporales</taxon>
        <taxon>Streptomycetaceae</taxon>
        <taxon>Streptomyces</taxon>
    </lineage>
</organism>
<dbReference type="EMBL" id="BLIO01000001">
    <property type="protein sequence ID" value="GFE19512.1"/>
    <property type="molecule type" value="Genomic_DNA"/>
</dbReference>
<feature type="compositionally biased region" description="Polar residues" evidence="1">
    <location>
        <begin position="1"/>
        <end position="12"/>
    </location>
</feature>
<evidence type="ECO:0000256" key="1">
    <source>
        <dbReference type="SAM" id="MobiDB-lite"/>
    </source>
</evidence>
<evidence type="ECO:0000313" key="2">
    <source>
        <dbReference type="EMBL" id="GFE19512.1"/>
    </source>
</evidence>
<name>A0A640T928_9ACTN</name>
<comment type="caution">
    <text evidence="2">The sequence shown here is derived from an EMBL/GenBank/DDBJ whole genome shotgun (WGS) entry which is preliminary data.</text>
</comment>